<dbReference type="AlphaFoldDB" id="A0A2S9YPX4"/>
<sequence>MDTTTGPPGMQGDATGLDDSETTDAPGGSMSGTTGDPESSDETETESGDDDDGGGAGPGINFDLHPVPDSPFYDTSCGMVDFLFVIDNSGSMFDEQIALISNFPAFINGIENTLDSVDTIHVGVTTTDDYVPNVAGCQLLGSLVVKTGGSDSSNSTCGPYIEDTNYMTEMDDLGAKFSCAAQVGSGGSAAERPMQAMVNAVSGLYGGVDECNEGFIRDDALLVIIVITDEPDLSSQGSPVTWFQDVVDAKAGIPENVVVVSLINTPGGNCGLNDTAQSIADFTTMFGANGFMADICIPDFAPIFDQAIEIIDVACDNFVVD</sequence>
<dbReference type="Proteomes" id="UP000238823">
    <property type="component" value="Unassembled WGS sequence"/>
</dbReference>
<protein>
    <recommendedName>
        <fullName evidence="4">VWFA domain-containing protein</fullName>
    </recommendedName>
</protein>
<feature type="compositionally biased region" description="Acidic residues" evidence="1">
    <location>
        <begin position="38"/>
        <end position="53"/>
    </location>
</feature>
<dbReference type="SUPFAM" id="SSF53300">
    <property type="entry name" value="vWA-like"/>
    <property type="match status" value="1"/>
</dbReference>
<name>A0A2S9YPX4_9BACT</name>
<dbReference type="OrthoDB" id="5377085at2"/>
<feature type="region of interest" description="Disordered" evidence="1">
    <location>
        <begin position="1"/>
        <end position="67"/>
    </location>
</feature>
<evidence type="ECO:0000313" key="3">
    <source>
        <dbReference type="Proteomes" id="UP000238823"/>
    </source>
</evidence>
<dbReference type="EMBL" id="PVNL01000058">
    <property type="protein sequence ID" value="PRQ07136.1"/>
    <property type="molecule type" value="Genomic_DNA"/>
</dbReference>
<evidence type="ECO:0000313" key="2">
    <source>
        <dbReference type="EMBL" id="PRQ07136.1"/>
    </source>
</evidence>
<dbReference type="Gene3D" id="3.40.50.410">
    <property type="entry name" value="von Willebrand factor, type A domain"/>
    <property type="match status" value="1"/>
</dbReference>
<gene>
    <name evidence="2" type="ORF">ENSA7_31510</name>
</gene>
<reference evidence="2 3" key="1">
    <citation type="submission" date="2018-03" db="EMBL/GenBank/DDBJ databases">
        <title>Draft Genome Sequences of the Obligatory Marine Myxobacteria Enhygromyxa salina SWB007.</title>
        <authorList>
            <person name="Poehlein A."/>
            <person name="Moghaddam J.A."/>
            <person name="Harms H."/>
            <person name="Alanjari M."/>
            <person name="Koenig G.M."/>
            <person name="Daniel R."/>
            <person name="Schaeberle T.F."/>
        </authorList>
    </citation>
    <scope>NUCLEOTIDE SEQUENCE [LARGE SCALE GENOMIC DNA]</scope>
    <source>
        <strain evidence="2 3">SWB007</strain>
    </source>
</reference>
<evidence type="ECO:0000256" key="1">
    <source>
        <dbReference type="SAM" id="MobiDB-lite"/>
    </source>
</evidence>
<proteinExistence type="predicted"/>
<organism evidence="2 3">
    <name type="scientific">Enhygromyxa salina</name>
    <dbReference type="NCBI Taxonomy" id="215803"/>
    <lineage>
        <taxon>Bacteria</taxon>
        <taxon>Pseudomonadati</taxon>
        <taxon>Myxococcota</taxon>
        <taxon>Polyangia</taxon>
        <taxon>Nannocystales</taxon>
        <taxon>Nannocystaceae</taxon>
        <taxon>Enhygromyxa</taxon>
    </lineage>
</organism>
<dbReference type="InterPro" id="IPR036465">
    <property type="entry name" value="vWFA_dom_sf"/>
</dbReference>
<evidence type="ECO:0008006" key="4">
    <source>
        <dbReference type="Google" id="ProtNLM"/>
    </source>
</evidence>
<comment type="caution">
    <text evidence="2">The sequence shown here is derived from an EMBL/GenBank/DDBJ whole genome shotgun (WGS) entry which is preliminary data.</text>
</comment>
<accession>A0A2S9YPX4</accession>